<comment type="cofactor">
    <cofactor evidence="1">
        <name>[3Fe-4S] cluster</name>
        <dbReference type="ChEBI" id="CHEBI:21137"/>
    </cofactor>
</comment>
<dbReference type="AlphaFoldDB" id="A0A2V4B2X7"/>
<sequence>MIEADPEVCIAAGMCALTAPAVFDQNDDDGTVVVLDGTPQGADADAAREAVELCPSGALSWRDS</sequence>
<keyword evidence="11" id="KW-1185">Reference proteome</keyword>
<evidence type="ECO:0000256" key="7">
    <source>
        <dbReference type="ARBA" id="ARBA00023291"/>
    </source>
</evidence>
<keyword evidence="6 8" id="KW-0411">Iron-sulfur</keyword>
<dbReference type="Proteomes" id="UP000249915">
    <property type="component" value="Unassembled WGS sequence"/>
</dbReference>
<evidence type="ECO:0000256" key="3">
    <source>
        <dbReference type="ARBA" id="ARBA00022723"/>
    </source>
</evidence>
<accession>A0A2V4B2X7</accession>
<comment type="caution">
    <text evidence="10">The sequence shown here is derived from an EMBL/GenBank/DDBJ whole genome shotgun (WGS) entry which is preliminary data.</text>
</comment>
<evidence type="ECO:0000256" key="5">
    <source>
        <dbReference type="ARBA" id="ARBA00023004"/>
    </source>
</evidence>
<organism evidence="10 11">
    <name type="scientific">Prauserella muralis</name>
    <dbReference type="NCBI Taxonomy" id="588067"/>
    <lineage>
        <taxon>Bacteria</taxon>
        <taxon>Bacillati</taxon>
        <taxon>Actinomycetota</taxon>
        <taxon>Actinomycetes</taxon>
        <taxon>Pseudonocardiales</taxon>
        <taxon>Pseudonocardiaceae</taxon>
        <taxon>Prauserella</taxon>
    </lineage>
</organism>
<dbReference type="Gene3D" id="3.30.70.20">
    <property type="match status" value="1"/>
</dbReference>
<keyword evidence="7" id="KW-0003">3Fe-4S</keyword>
<keyword evidence="2 8" id="KW-0813">Transport</keyword>
<proteinExistence type="predicted"/>
<evidence type="ECO:0000256" key="1">
    <source>
        <dbReference type="ARBA" id="ARBA00001927"/>
    </source>
</evidence>
<evidence type="ECO:0000259" key="9">
    <source>
        <dbReference type="Pfam" id="PF06902"/>
    </source>
</evidence>
<dbReference type="GO" id="GO:0051538">
    <property type="term" value="F:3 iron, 4 sulfur cluster binding"/>
    <property type="evidence" value="ECO:0007669"/>
    <property type="project" value="UniProtKB-KW"/>
</dbReference>
<gene>
    <name evidence="10" type="ORF">BAY60_13910</name>
</gene>
<keyword evidence="3 8" id="KW-0479">Metal-binding</keyword>
<comment type="function">
    <text evidence="8">Ferredoxins are iron-sulfur proteins that transfer electrons in a wide variety of metabolic reactions.</text>
</comment>
<evidence type="ECO:0000256" key="2">
    <source>
        <dbReference type="ARBA" id="ARBA00022448"/>
    </source>
</evidence>
<dbReference type="InterPro" id="IPR001080">
    <property type="entry name" value="3Fe4S_ferredoxin"/>
</dbReference>
<evidence type="ECO:0000313" key="11">
    <source>
        <dbReference type="Proteomes" id="UP000249915"/>
    </source>
</evidence>
<dbReference type="PRINTS" id="PR00352">
    <property type="entry name" value="3FE4SFRDOXIN"/>
</dbReference>
<evidence type="ECO:0000256" key="8">
    <source>
        <dbReference type="RuleBase" id="RU368020"/>
    </source>
</evidence>
<keyword evidence="4 8" id="KW-0249">Electron transport</keyword>
<protein>
    <recommendedName>
        <fullName evidence="8">Ferredoxin</fullName>
    </recommendedName>
</protein>
<feature type="domain" description="Divergent 4Fe-4S mono-cluster" evidence="9">
    <location>
        <begin position="2"/>
        <end position="62"/>
    </location>
</feature>
<dbReference type="InterPro" id="IPR010693">
    <property type="entry name" value="Divergent_4Fe-4S_mono-cluster"/>
</dbReference>
<name>A0A2V4B2X7_9PSEU</name>
<dbReference type="Pfam" id="PF06902">
    <property type="entry name" value="Fer4_19"/>
    <property type="match status" value="1"/>
</dbReference>
<dbReference type="GO" id="GO:0009055">
    <property type="term" value="F:electron transfer activity"/>
    <property type="evidence" value="ECO:0007669"/>
    <property type="project" value="UniProtKB-UniRule"/>
</dbReference>
<evidence type="ECO:0000256" key="4">
    <source>
        <dbReference type="ARBA" id="ARBA00022982"/>
    </source>
</evidence>
<dbReference type="PANTHER" id="PTHR36923">
    <property type="entry name" value="FERREDOXIN"/>
    <property type="match status" value="1"/>
</dbReference>
<dbReference type="RefSeq" id="WP_112281509.1">
    <property type="nucleotide sequence ID" value="NZ_MASW01000002.1"/>
</dbReference>
<evidence type="ECO:0000256" key="6">
    <source>
        <dbReference type="ARBA" id="ARBA00023014"/>
    </source>
</evidence>
<dbReference type="PANTHER" id="PTHR36923:SF3">
    <property type="entry name" value="FERREDOXIN"/>
    <property type="match status" value="1"/>
</dbReference>
<reference evidence="10 11" key="1">
    <citation type="submission" date="2016-07" db="EMBL/GenBank/DDBJ databases">
        <title>Draft genome sequence of Prauserella muralis DSM 45305, isolated from a mould-covered wall in an indoor environment.</title>
        <authorList>
            <person name="Ruckert C."/>
            <person name="Albersmeier A."/>
            <person name="Jiang C.-L."/>
            <person name="Jiang Y."/>
            <person name="Kalinowski J."/>
            <person name="Schneider O."/>
            <person name="Winkler A."/>
            <person name="Zotchev S.B."/>
        </authorList>
    </citation>
    <scope>NUCLEOTIDE SEQUENCE [LARGE SCALE GENOMIC DNA]</scope>
    <source>
        <strain evidence="10 11">DSM 45305</strain>
    </source>
</reference>
<evidence type="ECO:0000313" key="10">
    <source>
        <dbReference type="EMBL" id="PXY27505.1"/>
    </source>
</evidence>
<dbReference type="EMBL" id="MASW01000002">
    <property type="protein sequence ID" value="PXY27505.1"/>
    <property type="molecule type" value="Genomic_DNA"/>
</dbReference>
<keyword evidence="5 8" id="KW-0408">Iron</keyword>
<dbReference type="InterPro" id="IPR051269">
    <property type="entry name" value="Fe-S_cluster_ET"/>
</dbReference>
<dbReference type="GO" id="GO:0005506">
    <property type="term" value="F:iron ion binding"/>
    <property type="evidence" value="ECO:0007669"/>
    <property type="project" value="UniProtKB-UniRule"/>
</dbReference>
<dbReference type="SUPFAM" id="SSF54862">
    <property type="entry name" value="4Fe-4S ferredoxins"/>
    <property type="match status" value="1"/>
</dbReference>